<organism evidence="2 3">
    <name type="scientific">Lasiosphaeria hispida</name>
    <dbReference type="NCBI Taxonomy" id="260671"/>
    <lineage>
        <taxon>Eukaryota</taxon>
        <taxon>Fungi</taxon>
        <taxon>Dikarya</taxon>
        <taxon>Ascomycota</taxon>
        <taxon>Pezizomycotina</taxon>
        <taxon>Sordariomycetes</taxon>
        <taxon>Sordariomycetidae</taxon>
        <taxon>Sordariales</taxon>
        <taxon>Lasiosphaeriaceae</taxon>
        <taxon>Lasiosphaeria</taxon>
    </lineage>
</organism>
<keyword evidence="3" id="KW-1185">Reference proteome</keyword>
<reference evidence="2" key="2">
    <citation type="submission" date="2023-06" db="EMBL/GenBank/DDBJ databases">
        <authorList>
            <consortium name="Lawrence Berkeley National Laboratory"/>
            <person name="Haridas S."/>
            <person name="Hensen N."/>
            <person name="Bonometti L."/>
            <person name="Westerberg I."/>
            <person name="Brannstrom I.O."/>
            <person name="Guillou S."/>
            <person name="Cros-Aarteil S."/>
            <person name="Calhoun S."/>
            <person name="Kuo A."/>
            <person name="Mondo S."/>
            <person name="Pangilinan J."/>
            <person name="Riley R."/>
            <person name="Labutti K."/>
            <person name="Andreopoulos B."/>
            <person name="Lipzen A."/>
            <person name="Chen C."/>
            <person name="Yanf M."/>
            <person name="Daum C."/>
            <person name="Ng V."/>
            <person name="Clum A."/>
            <person name="Steindorff A."/>
            <person name="Ohm R."/>
            <person name="Martin F."/>
            <person name="Silar P."/>
            <person name="Natvig D."/>
            <person name="Lalanne C."/>
            <person name="Gautier V."/>
            <person name="Ament-Velasquez S.L."/>
            <person name="Kruys A."/>
            <person name="Hutchinson M.I."/>
            <person name="Powell A.J."/>
            <person name="Barry K."/>
            <person name="Miller A.N."/>
            <person name="Grigoriev I.V."/>
            <person name="Debuchy R."/>
            <person name="Gladieux P."/>
            <person name="Thoren M.H."/>
            <person name="Johannesson H."/>
        </authorList>
    </citation>
    <scope>NUCLEOTIDE SEQUENCE</scope>
    <source>
        <strain evidence="2">CBS 955.72</strain>
    </source>
</reference>
<accession>A0AAJ0HBE5</accession>
<gene>
    <name evidence="2" type="ORF">B0T25DRAFT_583685</name>
</gene>
<comment type="caution">
    <text evidence="2">The sequence shown here is derived from an EMBL/GenBank/DDBJ whole genome shotgun (WGS) entry which is preliminary data.</text>
</comment>
<feature type="compositionally biased region" description="Acidic residues" evidence="1">
    <location>
        <begin position="79"/>
        <end position="95"/>
    </location>
</feature>
<reference evidence="2" key="1">
    <citation type="journal article" date="2023" name="Mol. Phylogenet. Evol.">
        <title>Genome-scale phylogeny and comparative genomics of the fungal order Sordariales.</title>
        <authorList>
            <person name="Hensen N."/>
            <person name="Bonometti L."/>
            <person name="Westerberg I."/>
            <person name="Brannstrom I.O."/>
            <person name="Guillou S."/>
            <person name="Cros-Aarteil S."/>
            <person name="Calhoun S."/>
            <person name="Haridas S."/>
            <person name="Kuo A."/>
            <person name="Mondo S."/>
            <person name="Pangilinan J."/>
            <person name="Riley R."/>
            <person name="LaButti K."/>
            <person name="Andreopoulos B."/>
            <person name="Lipzen A."/>
            <person name="Chen C."/>
            <person name="Yan M."/>
            <person name="Daum C."/>
            <person name="Ng V."/>
            <person name="Clum A."/>
            <person name="Steindorff A."/>
            <person name="Ohm R.A."/>
            <person name="Martin F."/>
            <person name="Silar P."/>
            <person name="Natvig D.O."/>
            <person name="Lalanne C."/>
            <person name="Gautier V."/>
            <person name="Ament-Velasquez S.L."/>
            <person name="Kruys A."/>
            <person name="Hutchinson M.I."/>
            <person name="Powell A.J."/>
            <person name="Barry K."/>
            <person name="Miller A.N."/>
            <person name="Grigoriev I.V."/>
            <person name="Debuchy R."/>
            <person name="Gladieux P."/>
            <person name="Hiltunen Thoren M."/>
            <person name="Johannesson H."/>
        </authorList>
    </citation>
    <scope>NUCLEOTIDE SEQUENCE</scope>
    <source>
        <strain evidence="2">CBS 955.72</strain>
    </source>
</reference>
<sequence>MDHFSYTAPPRAIGDDLVPNDGAFNDEQADEFFQYAGLSAKEKLASLIYNEELGAIERATPFREVNADAVIEIPLFDSEVDPDLGSDEPPEDEWDAPSPAARRASDPCSDSDEPDAVKARSLKRRERKRPAPGAGPVKPAEVQRDPVVVTAPKVPAIARKDGEPSGPTGMRFSLARLRSVMLDLEAEEGVDKFELRYASEITASRIDLLEPADRAAATHSRSFLSHIQYPSLFNGPCWTSRDIKLSYYKGFPLVEHVVFAVHSNDWSGNFPQVEAELNKKKMVLRKLREYNETWEDLGHPNGLAMPKLVRLMNRGENYWTAVALLVYGDAAQWLRVKAEHLYLLRTILESPSHPRYQFYAHRNKFAVKTKVMSAFKPNASGNPEVVINSHLNWWEVLHIEGAPVLDDDMAYLTADLYKIFIVLYKRHVSEFSGREGKIYNMKAYGEPNSRHVFLLKEQDEFFRPMVPNNYDATKFRLPHHIVWPSRYLLAFETPPPAHSVLAVDSQELGLDNYAAASLPWPRFNAAHLRYAVTYPPFSRERLRRRNKLADHQAADFEEAAEDPEPDDWRLASAYGDNDSAINEWAPHDSDHSLSHGPGLDDGEVFTIEDTDCEESEDPSAPSQPPPAPAQRGRPAEAKGKAKAATPAVRRPARRQIRGSSPEEGGYEAPARAPKTRVRKRDDMDSGEGHGESWARARKRAKASEPSPSPPGQDQAYGVREGSVQLPGGGEIKSQSKSWMMRHLVAELRRWCAMLGESSAENWTKALCVEFLVPAEPRFRVDAHNVLDVEAPGPYLFVGPDFEPRG</sequence>
<evidence type="ECO:0000256" key="1">
    <source>
        <dbReference type="SAM" id="MobiDB-lite"/>
    </source>
</evidence>
<feature type="compositionally biased region" description="Basic and acidic residues" evidence="1">
    <location>
        <begin position="679"/>
        <end position="694"/>
    </location>
</feature>
<feature type="compositionally biased region" description="Acidic residues" evidence="1">
    <location>
        <begin position="600"/>
        <end position="617"/>
    </location>
</feature>
<feature type="region of interest" description="Disordered" evidence="1">
    <location>
        <begin position="579"/>
        <end position="732"/>
    </location>
</feature>
<feature type="compositionally biased region" description="Basic residues" evidence="1">
    <location>
        <begin position="120"/>
        <end position="130"/>
    </location>
</feature>
<proteinExistence type="predicted"/>
<name>A0AAJ0HBE5_9PEZI</name>
<protein>
    <submittedName>
        <fullName evidence="2">Uncharacterized protein</fullName>
    </submittedName>
</protein>
<evidence type="ECO:0000313" key="3">
    <source>
        <dbReference type="Proteomes" id="UP001275084"/>
    </source>
</evidence>
<evidence type="ECO:0000313" key="2">
    <source>
        <dbReference type="EMBL" id="KAK3346506.1"/>
    </source>
</evidence>
<dbReference type="Proteomes" id="UP001275084">
    <property type="component" value="Unassembled WGS sequence"/>
</dbReference>
<dbReference type="EMBL" id="JAUIQD010000006">
    <property type="protein sequence ID" value="KAK3346506.1"/>
    <property type="molecule type" value="Genomic_DNA"/>
</dbReference>
<feature type="region of interest" description="Disordered" evidence="1">
    <location>
        <begin position="79"/>
        <end position="168"/>
    </location>
</feature>
<dbReference type="AlphaFoldDB" id="A0AAJ0HBE5"/>